<feature type="coiled-coil region" evidence="1">
    <location>
        <begin position="40"/>
        <end position="109"/>
    </location>
</feature>
<name>A0A7X8TTY4_9VIBR</name>
<proteinExistence type="predicted"/>
<dbReference type="EMBL" id="JABAIK010000028">
    <property type="protein sequence ID" value="NLS14766.1"/>
    <property type="molecule type" value="Genomic_DNA"/>
</dbReference>
<keyword evidence="3" id="KW-1185">Reference proteome</keyword>
<comment type="caution">
    <text evidence="2">The sequence shown here is derived from an EMBL/GenBank/DDBJ whole genome shotgun (WGS) entry which is preliminary data.</text>
</comment>
<dbReference type="RefSeq" id="WP_168837843.1">
    <property type="nucleotide sequence ID" value="NZ_JABAIK010000028.1"/>
</dbReference>
<keyword evidence="1" id="KW-0175">Coiled coil</keyword>
<accession>A0A7X8TTY4</accession>
<dbReference type="AlphaFoldDB" id="A0A7X8TTY4"/>
<gene>
    <name evidence="2" type="ORF">HGP28_18055</name>
</gene>
<protein>
    <submittedName>
        <fullName evidence="2">Uncharacterized protein</fullName>
    </submittedName>
</protein>
<evidence type="ECO:0000313" key="2">
    <source>
        <dbReference type="EMBL" id="NLS14766.1"/>
    </source>
</evidence>
<evidence type="ECO:0000313" key="3">
    <source>
        <dbReference type="Proteomes" id="UP000535589"/>
    </source>
</evidence>
<evidence type="ECO:0000256" key="1">
    <source>
        <dbReference type="SAM" id="Coils"/>
    </source>
</evidence>
<reference evidence="2 3" key="1">
    <citation type="submission" date="2020-04" db="EMBL/GenBank/DDBJ databases">
        <title>Vibrio sp. SM6, a novel species isolated from seawater.</title>
        <authorList>
            <person name="Wang X."/>
        </authorList>
    </citation>
    <scope>NUCLEOTIDE SEQUENCE [LARGE SCALE GENOMIC DNA]</scope>
    <source>
        <strain evidence="2 3">SM6</strain>
    </source>
</reference>
<organism evidence="2 3">
    <name type="scientific">Vibrio agarilyticus</name>
    <dbReference type="NCBI Taxonomy" id="2726741"/>
    <lineage>
        <taxon>Bacteria</taxon>
        <taxon>Pseudomonadati</taxon>
        <taxon>Pseudomonadota</taxon>
        <taxon>Gammaproteobacteria</taxon>
        <taxon>Vibrionales</taxon>
        <taxon>Vibrionaceae</taxon>
        <taxon>Vibrio</taxon>
    </lineage>
</organism>
<sequence>MKSGIDPYLKNVFDPNASELANALARVVYLESLIGQSDIEKQLTEDNAALVSQVQTLQNKMRFQEGKYNAQCLITEQKQETNNRLISKAQESEKIISRQKRELEQLGALLVKKI</sequence>
<dbReference type="Proteomes" id="UP000535589">
    <property type="component" value="Unassembled WGS sequence"/>
</dbReference>